<dbReference type="InterPro" id="IPR014036">
    <property type="entry name" value="DeoR-like_C"/>
</dbReference>
<dbReference type="Proteomes" id="UP001431963">
    <property type="component" value="Unassembled WGS sequence"/>
</dbReference>
<keyword evidence="4" id="KW-0804">Transcription</keyword>
<evidence type="ECO:0000256" key="2">
    <source>
        <dbReference type="ARBA" id="ARBA00023015"/>
    </source>
</evidence>
<dbReference type="PANTHER" id="PTHR30363:SF4">
    <property type="entry name" value="GLYCEROL-3-PHOSPHATE REGULON REPRESSOR"/>
    <property type="match status" value="1"/>
</dbReference>
<dbReference type="Pfam" id="PF00455">
    <property type="entry name" value="DeoRC"/>
    <property type="match status" value="1"/>
</dbReference>
<dbReference type="SUPFAM" id="SSF100950">
    <property type="entry name" value="NagB/RpiA/CoA transferase-like"/>
    <property type="match status" value="1"/>
</dbReference>
<keyword evidence="3 6" id="KW-0238">DNA-binding</keyword>
<evidence type="ECO:0000256" key="1">
    <source>
        <dbReference type="ARBA" id="ARBA00022491"/>
    </source>
</evidence>
<keyword evidence="7" id="KW-1185">Reference proteome</keyword>
<keyword evidence="2" id="KW-0805">Transcription regulation</keyword>
<dbReference type="GO" id="GO:0003677">
    <property type="term" value="F:DNA binding"/>
    <property type="evidence" value="ECO:0007669"/>
    <property type="project" value="UniProtKB-KW"/>
</dbReference>
<feature type="domain" description="HTH deoR-type" evidence="5">
    <location>
        <begin position="3"/>
        <end position="58"/>
    </location>
</feature>
<dbReference type="Pfam" id="PF08220">
    <property type="entry name" value="HTH_DeoR"/>
    <property type="match status" value="1"/>
</dbReference>
<proteinExistence type="predicted"/>
<dbReference type="RefSeq" id="WP_335422324.1">
    <property type="nucleotide sequence ID" value="NZ_JBALHR010000004.1"/>
</dbReference>
<evidence type="ECO:0000313" key="7">
    <source>
        <dbReference type="Proteomes" id="UP001431963"/>
    </source>
</evidence>
<comment type="caution">
    <text evidence="6">The sequence shown here is derived from an EMBL/GenBank/DDBJ whole genome shotgun (WGS) entry which is preliminary data.</text>
</comment>
<dbReference type="EMBL" id="JBALHR010000004">
    <property type="protein sequence ID" value="MEH7828411.1"/>
    <property type="molecule type" value="Genomic_DNA"/>
</dbReference>
<dbReference type="SMART" id="SM00420">
    <property type="entry name" value="HTH_DEOR"/>
    <property type="match status" value="1"/>
</dbReference>
<dbReference type="PRINTS" id="PR00037">
    <property type="entry name" value="HTHLACR"/>
</dbReference>
<dbReference type="SMART" id="SM01134">
    <property type="entry name" value="DeoRC"/>
    <property type="match status" value="1"/>
</dbReference>
<dbReference type="InterPro" id="IPR018356">
    <property type="entry name" value="Tscrpt_reg_HTH_DeoR_CS"/>
</dbReference>
<sequence length="246" mass="26123">MLTQDRKALLLDRLGRDGRLIAAELATELQVSEDTIRRDLRDLAAEGRLLRVHGGALPLSPTHAPVATRQSLHPQAKARLARRALPLIRPGQIVIMDGGTTHLAMVAQLPPGLACTIVTHAPAIAAALEPFPRIEILLIGGPILRLSMVACGAEAAEAYGNIRADLCFLGVTGLQSETGLTTGHPEEARLKARMMRSAAETIVLATPDKLGATSPFRIAGLDAATTVISQGPRPDWLPDRVVHLSA</sequence>
<organism evidence="6 7">
    <name type="scientific">Gemmobacter denitrificans</name>
    <dbReference type="NCBI Taxonomy" id="3123040"/>
    <lineage>
        <taxon>Bacteria</taxon>
        <taxon>Pseudomonadati</taxon>
        <taxon>Pseudomonadota</taxon>
        <taxon>Alphaproteobacteria</taxon>
        <taxon>Rhodobacterales</taxon>
        <taxon>Paracoccaceae</taxon>
        <taxon>Gemmobacter</taxon>
    </lineage>
</organism>
<dbReference type="SUPFAM" id="SSF46785">
    <property type="entry name" value="Winged helix' DNA-binding domain"/>
    <property type="match status" value="1"/>
</dbReference>
<dbReference type="PROSITE" id="PS51000">
    <property type="entry name" value="HTH_DEOR_2"/>
    <property type="match status" value="1"/>
</dbReference>
<gene>
    <name evidence="6" type="ORF">V6590_09615</name>
</gene>
<keyword evidence="1" id="KW-0678">Repressor</keyword>
<dbReference type="InterPro" id="IPR037171">
    <property type="entry name" value="NagB/RpiA_transferase-like"/>
</dbReference>
<dbReference type="InterPro" id="IPR050313">
    <property type="entry name" value="Carb_Metab_HTH_regulators"/>
</dbReference>
<dbReference type="InterPro" id="IPR001034">
    <property type="entry name" value="DeoR_HTH"/>
</dbReference>
<evidence type="ECO:0000259" key="5">
    <source>
        <dbReference type="PROSITE" id="PS51000"/>
    </source>
</evidence>
<accession>A0ABU8BUN9</accession>
<evidence type="ECO:0000313" key="6">
    <source>
        <dbReference type="EMBL" id="MEH7828411.1"/>
    </source>
</evidence>
<protein>
    <submittedName>
        <fullName evidence="6">DeoR/GlpR family DNA-binding transcription regulator</fullName>
    </submittedName>
</protein>
<dbReference type="InterPro" id="IPR036388">
    <property type="entry name" value="WH-like_DNA-bd_sf"/>
</dbReference>
<reference evidence="6" key="1">
    <citation type="submission" date="2024-02" db="EMBL/GenBank/DDBJ databases">
        <title>Genome sequences of strain Gemmobacter sp. JM10B15.</title>
        <authorList>
            <person name="Zhang M."/>
        </authorList>
    </citation>
    <scope>NUCLEOTIDE SEQUENCE</scope>
    <source>
        <strain evidence="6">JM10B15</strain>
    </source>
</reference>
<dbReference type="InterPro" id="IPR036390">
    <property type="entry name" value="WH_DNA-bd_sf"/>
</dbReference>
<evidence type="ECO:0000256" key="3">
    <source>
        <dbReference type="ARBA" id="ARBA00023125"/>
    </source>
</evidence>
<evidence type="ECO:0000256" key="4">
    <source>
        <dbReference type="ARBA" id="ARBA00023163"/>
    </source>
</evidence>
<dbReference type="PROSITE" id="PS00894">
    <property type="entry name" value="HTH_DEOR_1"/>
    <property type="match status" value="1"/>
</dbReference>
<dbReference type="PANTHER" id="PTHR30363">
    <property type="entry name" value="HTH-TYPE TRANSCRIPTIONAL REGULATOR SRLR-RELATED"/>
    <property type="match status" value="1"/>
</dbReference>
<name>A0ABU8BUN9_9RHOB</name>
<dbReference type="Gene3D" id="1.10.10.10">
    <property type="entry name" value="Winged helix-like DNA-binding domain superfamily/Winged helix DNA-binding domain"/>
    <property type="match status" value="1"/>
</dbReference>